<gene>
    <name evidence="10" type="ORF">DSTB1V02_LOCUS14447</name>
</gene>
<evidence type="ECO:0000256" key="2">
    <source>
        <dbReference type="ARBA" id="ARBA00013164"/>
    </source>
</evidence>
<dbReference type="Pfam" id="PF08264">
    <property type="entry name" value="Anticodon_1"/>
    <property type="match status" value="1"/>
</dbReference>
<dbReference type="InterPro" id="IPR013155">
    <property type="entry name" value="M/V/L/I-tRNA-synth_anticd-bd"/>
</dbReference>
<protein>
    <recommendedName>
        <fullName evidence="2">leucine--tRNA ligase</fullName>
        <ecNumber evidence="2">6.1.1.4</ecNumber>
    </recommendedName>
</protein>
<accession>A0A7R9AIK7</accession>
<keyword evidence="5" id="KW-0067">ATP-binding</keyword>
<dbReference type="EC" id="6.1.1.4" evidence="2"/>
<evidence type="ECO:0000259" key="9">
    <source>
        <dbReference type="Pfam" id="PF08264"/>
    </source>
</evidence>
<evidence type="ECO:0000313" key="10">
    <source>
        <dbReference type="EMBL" id="CAD7254701.1"/>
    </source>
</evidence>
<sequence>MYLNLQQATFDYERLQYNTVVSSGMKMLNSIEDAGEISAPVRLEAMQILLHTLYPVVPHICTALWNELGFAKRLGDLLDCPWQAVDPQALVQDEIELVLQINGKLRGSMVVASNADNATIEALARSHEKVKEFGEGREPKKVIVVKGKLVNVVV</sequence>
<dbReference type="EMBL" id="LR911428">
    <property type="protein sequence ID" value="CAD7254701.1"/>
    <property type="molecule type" value="Genomic_DNA"/>
</dbReference>
<dbReference type="SUPFAM" id="SSF47323">
    <property type="entry name" value="Anticodon-binding domain of a subclass of class I aminoacyl-tRNA synthetases"/>
    <property type="match status" value="1"/>
</dbReference>
<comment type="catalytic activity">
    <reaction evidence="8">
        <text>tRNA(Leu) + L-leucine + ATP = L-leucyl-tRNA(Leu) + AMP + diphosphate</text>
        <dbReference type="Rhea" id="RHEA:11688"/>
        <dbReference type="Rhea" id="RHEA-COMP:9613"/>
        <dbReference type="Rhea" id="RHEA-COMP:9622"/>
        <dbReference type="ChEBI" id="CHEBI:30616"/>
        <dbReference type="ChEBI" id="CHEBI:33019"/>
        <dbReference type="ChEBI" id="CHEBI:57427"/>
        <dbReference type="ChEBI" id="CHEBI:78442"/>
        <dbReference type="ChEBI" id="CHEBI:78494"/>
        <dbReference type="ChEBI" id="CHEBI:456215"/>
        <dbReference type="EC" id="6.1.1.4"/>
    </reaction>
</comment>
<evidence type="ECO:0000313" key="11">
    <source>
        <dbReference type="Proteomes" id="UP000677054"/>
    </source>
</evidence>
<comment type="similarity">
    <text evidence="1">Belongs to the class-I aminoacyl-tRNA synthetase family.</text>
</comment>
<dbReference type="Gene3D" id="1.10.730.10">
    <property type="entry name" value="Isoleucyl-tRNA Synthetase, Domain 1"/>
    <property type="match status" value="1"/>
</dbReference>
<dbReference type="FunFam" id="1.10.730.10:FF:000002">
    <property type="entry name" value="Leucine--tRNA ligase"/>
    <property type="match status" value="1"/>
</dbReference>
<proteinExistence type="inferred from homology"/>
<dbReference type="GO" id="GO:0005524">
    <property type="term" value="F:ATP binding"/>
    <property type="evidence" value="ECO:0007669"/>
    <property type="project" value="UniProtKB-KW"/>
</dbReference>
<dbReference type="GO" id="GO:0005829">
    <property type="term" value="C:cytosol"/>
    <property type="evidence" value="ECO:0007669"/>
    <property type="project" value="TreeGrafter"/>
</dbReference>
<evidence type="ECO:0000256" key="7">
    <source>
        <dbReference type="ARBA" id="ARBA00023146"/>
    </source>
</evidence>
<evidence type="ECO:0000256" key="8">
    <source>
        <dbReference type="ARBA" id="ARBA00047469"/>
    </source>
</evidence>
<keyword evidence="11" id="KW-1185">Reference proteome</keyword>
<evidence type="ECO:0000256" key="1">
    <source>
        <dbReference type="ARBA" id="ARBA00005594"/>
    </source>
</evidence>
<dbReference type="AlphaFoldDB" id="A0A7R9AIK7"/>
<keyword evidence="4" id="KW-0547">Nucleotide-binding</keyword>
<dbReference type="GO" id="GO:0006429">
    <property type="term" value="P:leucyl-tRNA aminoacylation"/>
    <property type="evidence" value="ECO:0007669"/>
    <property type="project" value="InterPro"/>
</dbReference>
<evidence type="ECO:0000256" key="4">
    <source>
        <dbReference type="ARBA" id="ARBA00022741"/>
    </source>
</evidence>
<feature type="domain" description="Methionyl/Valyl/Leucyl/Isoleucyl-tRNA synthetase anticodon-binding" evidence="9">
    <location>
        <begin position="6"/>
        <end position="116"/>
    </location>
</feature>
<dbReference type="Proteomes" id="UP000677054">
    <property type="component" value="Unassembled WGS sequence"/>
</dbReference>
<evidence type="ECO:0000256" key="3">
    <source>
        <dbReference type="ARBA" id="ARBA00022598"/>
    </source>
</evidence>
<evidence type="ECO:0000256" key="5">
    <source>
        <dbReference type="ARBA" id="ARBA00022840"/>
    </source>
</evidence>
<dbReference type="InterPro" id="IPR002302">
    <property type="entry name" value="Leu-tRNA-ligase"/>
</dbReference>
<dbReference type="InterPro" id="IPR009080">
    <property type="entry name" value="tRNAsynth_Ia_anticodon-bd"/>
</dbReference>
<dbReference type="EMBL" id="CAJPEV010011910">
    <property type="protein sequence ID" value="CAG0906342.1"/>
    <property type="molecule type" value="Genomic_DNA"/>
</dbReference>
<dbReference type="PANTHER" id="PTHR43740">
    <property type="entry name" value="LEUCYL-TRNA SYNTHETASE"/>
    <property type="match status" value="1"/>
</dbReference>
<keyword evidence="6" id="KW-0648">Protein biosynthesis</keyword>
<name>A0A7R9AIK7_9CRUS</name>
<keyword evidence="3" id="KW-0436">Ligase</keyword>
<evidence type="ECO:0000256" key="6">
    <source>
        <dbReference type="ARBA" id="ARBA00022917"/>
    </source>
</evidence>
<dbReference type="GO" id="GO:0004823">
    <property type="term" value="F:leucine-tRNA ligase activity"/>
    <property type="evidence" value="ECO:0007669"/>
    <property type="project" value="UniProtKB-EC"/>
</dbReference>
<reference evidence="10" key="1">
    <citation type="submission" date="2020-11" db="EMBL/GenBank/DDBJ databases">
        <authorList>
            <person name="Tran Van P."/>
        </authorList>
    </citation>
    <scope>NUCLEOTIDE SEQUENCE</scope>
</reference>
<organism evidence="10">
    <name type="scientific">Darwinula stevensoni</name>
    <dbReference type="NCBI Taxonomy" id="69355"/>
    <lineage>
        <taxon>Eukaryota</taxon>
        <taxon>Metazoa</taxon>
        <taxon>Ecdysozoa</taxon>
        <taxon>Arthropoda</taxon>
        <taxon>Crustacea</taxon>
        <taxon>Oligostraca</taxon>
        <taxon>Ostracoda</taxon>
        <taxon>Podocopa</taxon>
        <taxon>Podocopida</taxon>
        <taxon>Darwinulocopina</taxon>
        <taxon>Darwinuloidea</taxon>
        <taxon>Darwinulidae</taxon>
        <taxon>Darwinula</taxon>
    </lineage>
</organism>
<keyword evidence="7" id="KW-0030">Aminoacyl-tRNA synthetase</keyword>
<dbReference type="OrthoDB" id="8300623at2759"/>
<dbReference type="PANTHER" id="PTHR43740:SF2">
    <property type="entry name" value="LEUCINE--TRNA LIGASE, MITOCHONDRIAL"/>
    <property type="match status" value="1"/>
</dbReference>